<dbReference type="Pfam" id="PF04578">
    <property type="entry name" value="DUF594"/>
    <property type="match status" value="1"/>
</dbReference>
<reference evidence="3" key="1">
    <citation type="journal article" date="2023" name="Nat. Commun.">
        <title>Diploid and tetraploid genomes of Acorus and the evolution of monocots.</title>
        <authorList>
            <person name="Ma L."/>
            <person name="Liu K.W."/>
            <person name="Li Z."/>
            <person name="Hsiao Y.Y."/>
            <person name="Qi Y."/>
            <person name="Fu T."/>
            <person name="Tang G.D."/>
            <person name="Zhang D."/>
            <person name="Sun W.H."/>
            <person name="Liu D.K."/>
            <person name="Li Y."/>
            <person name="Chen G.Z."/>
            <person name="Liu X.D."/>
            <person name="Liao X.Y."/>
            <person name="Jiang Y.T."/>
            <person name="Yu X."/>
            <person name="Hao Y."/>
            <person name="Huang J."/>
            <person name="Zhao X.W."/>
            <person name="Ke S."/>
            <person name="Chen Y.Y."/>
            <person name="Wu W.L."/>
            <person name="Hsu J.L."/>
            <person name="Lin Y.F."/>
            <person name="Huang M.D."/>
            <person name="Li C.Y."/>
            <person name="Huang L."/>
            <person name="Wang Z.W."/>
            <person name="Zhao X."/>
            <person name="Zhong W.Y."/>
            <person name="Peng D.H."/>
            <person name="Ahmad S."/>
            <person name="Lan S."/>
            <person name="Zhang J.S."/>
            <person name="Tsai W.C."/>
            <person name="Van de Peer Y."/>
            <person name="Liu Z.J."/>
        </authorList>
    </citation>
    <scope>NUCLEOTIDE SEQUENCE</scope>
    <source>
        <strain evidence="3">CP</strain>
    </source>
</reference>
<dbReference type="InterPro" id="IPR007658">
    <property type="entry name" value="DUF594"/>
</dbReference>
<keyword evidence="4" id="KW-1185">Reference proteome</keyword>
<dbReference type="InterPro" id="IPR025315">
    <property type="entry name" value="DUF4220"/>
</dbReference>
<protein>
    <recommendedName>
        <fullName evidence="2">DUF4220 domain-containing protein</fullName>
    </recommendedName>
</protein>
<gene>
    <name evidence="3" type="ORF">QJS10_CPB15g01301</name>
</gene>
<keyword evidence="1" id="KW-0812">Transmembrane</keyword>
<dbReference type="PANTHER" id="PTHR31325">
    <property type="entry name" value="OS01G0798800 PROTEIN-RELATED"/>
    <property type="match status" value="1"/>
</dbReference>
<dbReference type="Proteomes" id="UP001180020">
    <property type="component" value="Unassembled WGS sequence"/>
</dbReference>
<evidence type="ECO:0000259" key="2">
    <source>
        <dbReference type="Pfam" id="PF13968"/>
    </source>
</evidence>
<feature type="transmembrane region" description="Helical" evidence="1">
    <location>
        <begin position="190"/>
        <end position="211"/>
    </location>
</feature>
<evidence type="ECO:0000313" key="3">
    <source>
        <dbReference type="EMBL" id="KAK1297559.1"/>
    </source>
</evidence>
<dbReference type="EMBL" id="JAUJYO010000015">
    <property type="protein sequence ID" value="KAK1297559.1"/>
    <property type="molecule type" value="Genomic_DNA"/>
</dbReference>
<name>A0AAV9D9R4_ACOCL</name>
<dbReference type="AlphaFoldDB" id="A0AAV9D9R4"/>
<keyword evidence="1" id="KW-1133">Transmembrane helix</keyword>
<feature type="domain" description="DUF4220" evidence="2">
    <location>
        <begin position="1"/>
        <end position="260"/>
    </location>
</feature>
<proteinExistence type="predicted"/>
<comment type="caution">
    <text evidence="3">The sequence shown here is derived from an EMBL/GenBank/DDBJ whole genome shotgun (WGS) entry which is preliminary data.</text>
</comment>
<sequence>MFLVGFLKYGERTWSLMSARMDHLSKTMSPPEVDPDYIKFREMYTIKEDAGLPVDLVVEDDMTQAVLFNDDDNDDNEGTRYRWHFKEYWMILTNAHDLYQTFKRLIVDLTLTFPDLHRSQSILVKLNAEQAFRLVEIELSLIYEMLYIKAPVIHSTIGPYLRLFTFTSILTSFVLFIFTNKTHYREADVILTYVLSVGGLFLETVSIVLLISSDQALVKMEGLTCYKNLALPRLIISVFQILPDNLNKRWSGSMAQCNLILFWLSDKKWRRHGKKYAWLGEIVYEKLRPMNVIVPIDPKLKAFIFKELKTKLRTVDDWKDHKRSGHIRYAETCTEASWYFSGENINNNLLDWDVVCERLVKAPTSGRRGVTRDWSKSVLLDACNLAQSLNKEKEKWEIISAVWAEMLCHAASQCRGYRHAQRLSKGGEFLSFVWLLMAHLGIGDMYHREAKRVKLIIEK</sequence>
<keyword evidence="1" id="KW-0472">Membrane</keyword>
<feature type="transmembrane region" description="Helical" evidence="1">
    <location>
        <begin position="160"/>
        <end position="178"/>
    </location>
</feature>
<reference evidence="3" key="2">
    <citation type="submission" date="2023-06" db="EMBL/GenBank/DDBJ databases">
        <authorList>
            <person name="Ma L."/>
            <person name="Liu K.-W."/>
            <person name="Li Z."/>
            <person name="Hsiao Y.-Y."/>
            <person name="Qi Y."/>
            <person name="Fu T."/>
            <person name="Tang G."/>
            <person name="Zhang D."/>
            <person name="Sun W.-H."/>
            <person name="Liu D.-K."/>
            <person name="Li Y."/>
            <person name="Chen G.-Z."/>
            <person name="Liu X.-D."/>
            <person name="Liao X.-Y."/>
            <person name="Jiang Y.-T."/>
            <person name="Yu X."/>
            <person name="Hao Y."/>
            <person name="Huang J."/>
            <person name="Zhao X.-W."/>
            <person name="Ke S."/>
            <person name="Chen Y.-Y."/>
            <person name="Wu W.-L."/>
            <person name="Hsu J.-L."/>
            <person name="Lin Y.-F."/>
            <person name="Huang M.-D."/>
            <person name="Li C.-Y."/>
            <person name="Huang L."/>
            <person name="Wang Z.-W."/>
            <person name="Zhao X."/>
            <person name="Zhong W.-Y."/>
            <person name="Peng D.-H."/>
            <person name="Ahmad S."/>
            <person name="Lan S."/>
            <person name="Zhang J.-S."/>
            <person name="Tsai W.-C."/>
            <person name="Van De Peer Y."/>
            <person name="Liu Z.-J."/>
        </authorList>
    </citation>
    <scope>NUCLEOTIDE SEQUENCE</scope>
    <source>
        <strain evidence="3">CP</strain>
        <tissue evidence="3">Leaves</tissue>
    </source>
</reference>
<organism evidence="3 4">
    <name type="scientific">Acorus calamus</name>
    <name type="common">Sweet flag</name>
    <dbReference type="NCBI Taxonomy" id="4465"/>
    <lineage>
        <taxon>Eukaryota</taxon>
        <taxon>Viridiplantae</taxon>
        <taxon>Streptophyta</taxon>
        <taxon>Embryophyta</taxon>
        <taxon>Tracheophyta</taxon>
        <taxon>Spermatophyta</taxon>
        <taxon>Magnoliopsida</taxon>
        <taxon>Liliopsida</taxon>
        <taxon>Acoraceae</taxon>
        <taxon>Acorus</taxon>
    </lineage>
</organism>
<dbReference type="Pfam" id="PF13968">
    <property type="entry name" value="DUF4220"/>
    <property type="match status" value="1"/>
</dbReference>
<evidence type="ECO:0000256" key="1">
    <source>
        <dbReference type="SAM" id="Phobius"/>
    </source>
</evidence>
<accession>A0AAV9D9R4</accession>
<evidence type="ECO:0000313" key="4">
    <source>
        <dbReference type="Proteomes" id="UP001180020"/>
    </source>
</evidence>